<name>A0A392W772_9FABA</name>
<dbReference type="EMBL" id="LXQA011391762">
    <property type="protein sequence ID" value="MCI95609.1"/>
    <property type="molecule type" value="Genomic_DNA"/>
</dbReference>
<organism evidence="2 3">
    <name type="scientific">Trifolium medium</name>
    <dbReference type="NCBI Taxonomy" id="97028"/>
    <lineage>
        <taxon>Eukaryota</taxon>
        <taxon>Viridiplantae</taxon>
        <taxon>Streptophyta</taxon>
        <taxon>Embryophyta</taxon>
        <taxon>Tracheophyta</taxon>
        <taxon>Spermatophyta</taxon>
        <taxon>Magnoliopsida</taxon>
        <taxon>eudicotyledons</taxon>
        <taxon>Gunneridae</taxon>
        <taxon>Pentapetalae</taxon>
        <taxon>rosids</taxon>
        <taxon>fabids</taxon>
        <taxon>Fabales</taxon>
        <taxon>Fabaceae</taxon>
        <taxon>Papilionoideae</taxon>
        <taxon>50 kb inversion clade</taxon>
        <taxon>NPAAA clade</taxon>
        <taxon>Hologalegina</taxon>
        <taxon>IRL clade</taxon>
        <taxon>Trifolieae</taxon>
        <taxon>Trifolium</taxon>
    </lineage>
</organism>
<dbReference type="AlphaFoldDB" id="A0A392W772"/>
<proteinExistence type="predicted"/>
<evidence type="ECO:0000256" key="1">
    <source>
        <dbReference type="SAM" id="MobiDB-lite"/>
    </source>
</evidence>
<feature type="non-terminal residue" evidence="2">
    <location>
        <position position="1"/>
    </location>
</feature>
<protein>
    <submittedName>
        <fullName evidence="2">Uncharacterized protein</fullName>
    </submittedName>
</protein>
<accession>A0A392W772</accession>
<keyword evidence="3" id="KW-1185">Reference proteome</keyword>
<dbReference type="Proteomes" id="UP000265520">
    <property type="component" value="Unassembled WGS sequence"/>
</dbReference>
<reference evidence="2 3" key="1">
    <citation type="journal article" date="2018" name="Front. Plant Sci.">
        <title>Red Clover (Trifolium pratense) and Zigzag Clover (T. medium) - A Picture of Genomic Similarities and Differences.</title>
        <authorList>
            <person name="Dluhosova J."/>
            <person name="Istvanek J."/>
            <person name="Nedelnik J."/>
            <person name="Repkova J."/>
        </authorList>
    </citation>
    <scope>NUCLEOTIDE SEQUENCE [LARGE SCALE GENOMIC DNA]</scope>
    <source>
        <strain evidence="3">cv. 10/8</strain>
        <tissue evidence="2">Leaf</tissue>
    </source>
</reference>
<evidence type="ECO:0000313" key="2">
    <source>
        <dbReference type="EMBL" id="MCI95609.1"/>
    </source>
</evidence>
<comment type="caution">
    <text evidence="2">The sequence shown here is derived from an EMBL/GenBank/DDBJ whole genome shotgun (WGS) entry which is preliminary data.</text>
</comment>
<evidence type="ECO:0000313" key="3">
    <source>
        <dbReference type="Proteomes" id="UP000265520"/>
    </source>
</evidence>
<sequence>DDVRAMTMEGGRWRLESSGTVEG</sequence>
<feature type="region of interest" description="Disordered" evidence="1">
    <location>
        <begin position="1"/>
        <end position="23"/>
    </location>
</feature>